<protein>
    <submittedName>
        <fullName evidence="1">Uncharacterized protein</fullName>
    </submittedName>
</protein>
<evidence type="ECO:0000313" key="1">
    <source>
        <dbReference type="EMBL" id="MBX46246.1"/>
    </source>
</evidence>
<sequence length="27" mass="2946">MQAFCNLKFCLLVCRSAFGCTGCRGLC</sequence>
<dbReference type="AlphaFoldDB" id="A0A2P2NUR3"/>
<reference evidence="1" key="1">
    <citation type="submission" date="2018-02" db="EMBL/GenBank/DDBJ databases">
        <title>Rhizophora mucronata_Transcriptome.</title>
        <authorList>
            <person name="Meera S.P."/>
            <person name="Sreeshan A."/>
            <person name="Augustine A."/>
        </authorList>
    </citation>
    <scope>NUCLEOTIDE SEQUENCE</scope>
    <source>
        <tissue evidence="1">Leaf</tissue>
    </source>
</reference>
<accession>A0A2P2NUR3</accession>
<organism evidence="1">
    <name type="scientific">Rhizophora mucronata</name>
    <name type="common">Asiatic mangrove</name>
    <dbReference type="NCBI Taxonomy" id="61149"/>
    <lineage>
        <taxon>Eukaryota</taxon>
        <taxon>Viridiplantae</taxon>
        <taxon>Streptophyta</taxon>
        <taxon>Embryophyta</taxon>
        <taxon>Tracheophyta</taxon>
        <taxon>Spermatophyta</taxon>
        <taxon>Magnoliopsida</taxon>
        <taxon>eudicotyledons</taxon>
        <taxon>Gunneridae</taxon>
        <taxon>Pentapetalae</taxon>
        <taxon>rosids</taxon>
        <taxon>fabids</taxon>
        <taxon>Malpighiales</taxon>
        <taxon>Rhizophoraceae</taxon>
        <taxon>Rhizophora</taxon>
    </lineage>
</organism>
<proteinExistence type="predicted"/>
<dbReference type="EMBL" id="GGEC01065762">
    <property type="protein sequence ID" value="MBX46246.1"/>
    <property type="molecule type" value="Transcribed_RNA"/>
</dbReference>
<name>A0A2P2NUR3_RHIMU</name>